<evidence type="ECO:0000313" key="8">
    <source>
        <dbReference type="EMBL" id="RXR22672.1"/>
    </source>
</evidence>
<keyword evidence="4" id="KW-0233">DNA recombination</keyword>
<dbReference type="GO" id="GO:0015074">
    <property type="term" value="P:DNA integration"/>
    <property type="evidence" value="ECO:0007669"/>
    <property type="project" value="UniProtKB-KW"/>
</dbReference>
<comment type="similarity">
    <text evidence="1">Belongs to the 'phage' integrase family.</text>
</comment>
<evidence type="ECO:0000259" key="6">
    <source>
        <dbReference type="PROSITE" id="PS51898"/>
    </source>
</evidence>
<dbReference type="InterPro" id="IPR013762">
    <property type="entry name" value="Integrase-like_cat_sf"/>
</dbReference>
<dbReference type="InterPro" id="IPR002104">
    <property type="entry name" value="Integrase_catalytic"/>
</dbReference>
<dbReference type="InterPro" id="IPR004107">
    <property type="entry name" value="Integrase_SAM-like_N"/>
</dbReference>
<evidence type="ECO:0000256" key="3">
    <source>
        <dbReference type="ARBA" id="ARBA00023125"/>
    </source>
</evidence>
<keyword evidence="9" id="KW-1185">Reference proteome</keyword>
<dbReference type="Pfam" id="PF13495">
    <property type="entry name" value="Phage_int_SAM_4"/>
    <property type="match status" value="1"/>
</dbReference>
<dbReference type="SUPFAM" id="SSF56349">
    <property type="entry name" value="DNA breaking-rejoining enzymes"/>
    <property type="match status" value="1"/>
</dbReference>
<comment type="caution">
    <text evidence="8">The sequence shown here is derived from an EMBL/GenBank/DDBJ whole genome shotgun (WGS) entry which is preliminary data.</text>
</comment>
<dbReference type="Gene3D" id="1.10.443.10">
    <property type="entry name" value="Intergrase catalytic core"/>
    <property type="match status" value="1"/>
</dbReference>
<evidence type="ECO:0000256" key="4">
    <source>
        <dbReference type="ARBA" id="ARBA00023172"/>
    </source>
</evidence>
<dbReference type="InterPro" id="IPR010998">
    <property type="entry name" value="Integrase_recombinase_N"/>
</dbReference>
<proteinExistence type="inferred from homology"/>
<feature type="domain" description="Tyr recombinase" evidence="6">
    <location>
        <begin position="169"/>
        <end position="342"/>
    </location>
</feature>
<dbReference type="OrthoDB" id="9801717at2"/>
<keyword evidence="2" id="KW-0229">DNA integration</keyword>
<evidence type="ECO:0000256" key="2">
    <source>
        <dbReference type="ARBA" id="ARBA00022908"/>
    </source>
</evidence>
<protein>
    <submittedName>
        <fullName evidence="8">Integrase</fullName>
    </submittedName>
</protein>
<dbReference type="InterPro" id="IPR011010">
    <property type="entry name" value="DNA_brk_join_enz"/>
</dbReference>
<dbReference type="PANTHER" id="PTHR30349">
    <property type="entry name" value="PHAGE INTEGRASE-RELATED"/>
    <property type="match status" value="1"/>
</dbReference>
<accession>A0A4Q1KC75</accession>
<evidence type="ECO:0000259" key="7">
    <source>
        <dbReference type="PROSITE" id="PS51900"/>
    </source>
</evidence>
<dbReference type="GO" id="GO:0003677">
    <property type="term" value="F:DNA binding"/>
    <property type="evidence" value="ECO:0007669"/>
    <property type="project" value="UniProtKB-UniRule"/>
</dbReference>
<dbReference type="GO" id="GO:0006310">
    <property type="term" value="P:DNA recombination"/>
    <property type="evidence" value="ECO:0007669"/>
    <property type="project" value="UniProtKB-KW"/>
</dbReference>
<keyword evidence="3 5" id="KW-0238">DNA-binding</keyword>
<dbReference type="Gene3D" id="1.10.150.130">
    <property type="match status" value="1"/>
</dbReference>
<dbReference type="EMBL" id="SBKN01000004">
    <property type="protein sequence ID" value="RXR22672.1"/>
    <property type="molecule type" value="Genomic_DNA"/>
</dbReference>
<sequence length="347" mass="40629">MKWNAKKIVHKGTARLGIYFEKNPELIAEMKSIPDARWSAGFGCWHVPDTFENRMYFNVAPDPVRLPNVEAQHYLERYKRYLQSKRYSASTVSTYFDAMRVFFVFFREKSVLAISNDDVIQFNNDYILAQKLSASYQNQMVNAIKLFYEIERGMALDIEKIHRPKREKKLPNVLSKEEVKQLLEASTNMKHRVILSLIYSCGLRCGEVLKLQPVHIDSQRNVIFIQQAKGKKDRIVPLSPRILELLREYYRYYKPKVYLFEGQKPGEPYSEKSLQSVLKQSLAKTNIQKPVTLHWLRHSYATHLLENGTDLRYIQELLGHNSSKTTEIYTHVSTKSIQNIKSPFDDL</sequence>
<gene>
    <name evidence="8" type="ORF">EQG61_08825</name>
</gene>
<dbReference type="PANTHER" id="PTHR30349:SF41">
    <property type="entry name" value="INTEGRASE_RECOMBINASE PROTEIN MJ0367-RELATED"/>
    <property type="match status" value="1"/>
</dbReference>
<reference evidence="9" key="1">
    <citation type="submission" date="2019-01" db="EMBL/GenBank/DDBJ databases">
        <title>Cytophagaceae bacterium strain CAR-16.</title>
        <authorList>
            <person name="Chen W.-M."/>
        </authorList>
    </citation>
    <scope>NUCLEOTIDE SEQUENCE [LARGE SCALE GENOMIC DNA]</scope>
    <source>
        <strain evidence="9">WWJ-16</strain>
    </source>
</reference>
<dbReference type="Proteomes" id="UP000289857">
    <property type="component" value="Unassembled WGS sequence"/>
</dbReference>
<name>A0A4Q1KC75_9FLAO</name>
<dbReference type="InterPro" id="IPR050090">
    <property type="entry name" value="Tyrosine_recombinase_XerCD"/>
</dbReference>
<dbReference type="NCBIfam" id="NF040815">
    <property type="entry name" value="recomb_XerA_Arch"/>
    <property type="match status" value="1"/>
</dbReference>
<dbReference type="PROSITE" id="PS51900">
    <property type="entry name" value="CB"/>
    <property type="match status" value="1"/>
</dbReference>
<dbReference type="AlphaFoldDB" id="A0A4Q1KC75"/>
<dbReference type="RefSeq" id="WP_129461557.1">
    <property type="nucleotide sequence ID" value="NZ_SBKN01000004.1"/>
</dbReference>
<dbReference type="InterPro" id="IPR044068">
    <property type="entry name" value="CB"/>
</dbReference>
<evidence type="ECO:0000256" key="5">
    <source>
        <dbReference type="PROSITE-ProRule" id="PRU01248"/>
    </source>
</evidence>
<evidence type="ECO:0000313" key="9">
    <source>
        <dbReference type="Proteomes" id="UP000289857"/>
    </source>
</evidence>
<feature type="domain" description="Core-binding (CB)" evidence="7">
    <location>
        <begin position="69"/>
        <end position="152"/>
    </location>
</feature>
<dbReference type="PROSITE" id="PS51898">
    <property type="entry name" value="TYR_RECOMBINASE"/>
    <property type="match status" value="1"/>
</dbReference>
<evidence type="ECO:0000256" key="1">
    <source>
        <dbReference type="ARBA" id="ARBA00008857"/>
    </source>
</evidence>
<organism evidence="8 9">
    <name type="scientific">Flavobacterium stagni</name>
    <dbReference type="NCBI Taxonomy" id="2506421"/>
    <lineage>
        <taxon>Bacteria</taxon>
        <taxon>Pseudomonadati</taxon>
        <taxon>Bacteroidota</taxon>
        <taxon>Flavobacteriia</taxon>
        <taxon>Flavobacteriales</taxon>
        <taxon>Flavobacteriaceae</taxon>
        <taxon>Flavobacterium</taxon>
    </lineage>
</organism>
<dbReference type="Pfam" id="PF00589">
    <property type="entry name" value="Phage_integrase"/>
    <property type="match status" value="1"/>
</dbReference>